<dbReference type="Proteomes" id="UP000565468">
    <property type="component" value="Unassembled WGS sequence"/>
</dbReference>
<dbReference type="PANTHER" id="PTHR30590">
    <property type="entry name" value="INNER MEMBRANE PROTEIN"/>
    <property type="match status" value="1"/>
</dbReference>
<organism evidence="4 5">
    <name type="scientific">Paenibacillus lemnae</name>
    <dbReference type="NCBI Taxonomy" id="1330551"/>
    <lineage>
        <taxon>Bacteria</taxon>
        <taxon>Bacillati</taxon>
        <taxon>Bacillota</taxon>
        <taxon>Bacilli</taxon>
        <taxon>Bacillales</taxon>
        <taxon>Paenibacillaceae</taxon>
        <taxon>Paenibacillus</taxon>
    </lineage>
</organism>
<dbReference type="InterPro" id="IPR007349">
    <property type="entry name" value="DUF418"/>
</dbReference>
<feature type="transmembrane region" description="Helical" evidence="2">
    <location>
        <begin position="279"/>
        <end position="299"/>
    </location>
</feature>
<keyword evidence="2" id="KW-1133">Transmembrane helix</keyword>
<dbReference type="Pfam" id="PF04235">
    <property type="entry name" value="DUF418"/>
    <property type="match status" value="1"/>
</dbReference>
<protein>
    <submittedName>
        <fullName evidence="4">DUF418 domain-containing protein</fullName>
    </submittedName>
</protein>
<evidence type="ECO:0000256" key="2">
    <source>
        <dbReference type="SAM" id="Phobius"/>
    </source>
</evidence>
<feature type="region of interest" description="Disordered" evidence="1">
    <location>
        <begin position="390"/>
        <end position="418"/>
    </location>
</feature>
<dbReference type="EMBL" id="JABBPN010000001">
    <property type="protein sequence ID" value="NMO94455.1"/>
    <property type="molecule type" value="Genomic_DNA"/>
</dbReference>
<feature type="transmembrane region" description="Helical" evidence="2">
    <location>
        <begin position="320"/>
        <end position="339"/>
    </location>
</feature>
<dbReference type="RefSeq" id="WP_169503146.1">
    <property type="nucleotide sequence ID" value="NZ_JABBPN010000001.1"/>
</dbReference>
<comment type="caution">
    <text evidence="4">The sequence shown here is derived from an EMBL/GenBank/DDBJ whole genome shotgun (WGS) entry which is preliminary data.</text>
</comment>
<keyword evidence="2" id="KW-0812">Transmembrane</keyword>
<feature type="transmembrane region" description="Helical" evidence="2">
    <location>
        <begin position="244"/>
        <end position="267"/>
    </location>
</feature>
<name>A0A848M115_PAELE</name>
<reference evidence="4 5" key="1">
    <citation type="submission" date="2020-04" db="EMBL/GenBank/DDBJ databases">
        <title>Paenibacillus algicola sp. nov., a novel marine bacterium producing alginate lyase.</title>
        <authorList>
            <person name="Huang H."/>
        </authorList>
    </citation>
    <scope>NUCLEOTIDE SEQUENCE [LARGE SCALE GENOMIC DNA]</scope>
    <source>
        <strain evidence="4 5">L7-75</strain>
    </source>
</reference>
<feature type="transmembrane region" description="Helical" evidence="2">
    <location>
        <begin position="98"/>
        <end position="115"/>
    </location>
</feature>
<feature type="transmembrane region" description="Helical" evidence="2">
    <location>
        <begin position="345"/>
        <end position="366"/>
    </location>
</feature>
<evidence type="ECO:0000313" key="4">
    <source>
        <dbReference type="EMBL" id="NMO94455.1"/>
    </source>
</evidence>
<keyword evidence="2" id="KW-0472">Membrane</keyword>
<evidence type="ECO:0000259" key="3">
    <source>
        <dbReference type="Pfam" id="PF04235"/>
    </source>
</evidence>
<proteinExistence type="predicted"/>
<evidence type="ECO:0000256" key="1">
    <source>
        <dbReference type="SAM" id="MobiDB-lite"/>
    </source>
</evidence>
<dbReference type="InterPro" id="IPR052529">
    <property type="entry name" value="Bact_Transport_Assoc"/>
</dbReference>
<feature type="transmembrane region" description="Helical" evidence="2">
    <location>
        <begin position="59"/>
        <end position="78"/>
    </location>
</feature>
<feature type="transmembrane region" description="Helical" evidence="2">
    <location>
        <begin position="121"/>
        <end position="136"/>
    </location>
</feature>
<feature type="domain" description="DUF418" evidence="3">
    <location>
        <begin position="229"/>
        <end position="384"/>
    </location>
</feature>
<feature type="transmembrane region" description="Helical" evidence="2">
    <location>
        <begin position="203"/>
        <end position="224"/>
    </location>
</feature>
<sequence>MTTQYGTSPARSKVVDVIRGFSLLGILMANMLIFQYGIFGKDELHLYEPSFLDRISHDMLKIFVEGSFMPIFTFIFGYGLIKMKQHLTAKGLKFKRTLVRRSLLLIILGFLHSFFLWEGDILLFYGGISFFLLLFVNRRVKTLLIWAGLFLLLSLAITYGPEAASSQETRHMEQYVLDTMNVFSSGSFLDIMDHRMHADPLGLPGWVMIVVVLASPFMLAPMFLFGMAAAKRGRFQSPGREKRLYLRAALVMVPIGFTAKSAGVLLGPAHDWSSMLFSAGGQVLALGYLYALAVMYAYSSKRSLLIRSFEAVGRMSLTQYLLQTVICIFIFYGFGLGLFGKLGVLPGVLLTLVIYALQAALSLWTLKRFRCGPLEKLLRIFTYWSWSGRPGSPNMKSPSSRGIMDRIAHPPGQGAGQE</sequence>
<dbReference type="PANTHER" id="PTHR30590:SF2">
    <property type="entry name" value="INNER MEMBRANE PROTEIN"/>
    <property type="match status" value="1"/>
</dbReference>
<feature type="transmembrane region" description="Helical" evidence="2">
    <location>
        <begin position="143"/>
        <end position="160"/>
    </location>
</feature>
<keyword evidence="5" id="KW-1185">Reference proteome</keyword>
<accession>A0A848M115</accession>
<feature type="transmembrane region" description="Helical" evidence="2">
    <location>
        <begin position="21"/>
        <end position="39"/>
    </location>
</feature>
<dbReference type="AlphaFoldDB" id="A0A848M115"/>
<gene>
    <name evidence="4" type="ORF">HII30_01470</name>
</gene>
<evidence type="ECO:0000313" key="5">
    <source>
        <dbReference type="Proteomes" id="UP000565468"/>
    </source>
</evidence>